<dbReference type="PATRIC" id="fig|1423731.3.peg.2013"/>
<evidence type="ECO:0000259" key="1">
    <source>
        <dbReference type="Pfam" id="PF00534"/>
    </source>
</evidence>
<dbReference type="AlphaFoldDB" id="A0A0R1LYX3"/>
<dbReference type="RefSeq" id="WP_057745860.1">
    <property type="nucleotide sequence ID" value="NZ_AZEF01000041.1"/>
</dbReference>
<evidence type="ECO:0000313" key="3">
    <source>
        <dbReference type="Proteomes" id="UP000051621"/>
    </source>
</evidence>
<accession>A0A0R1LYX3</accession>
<dbReference type="GO" id="GO:0016757">
    <property type="term" value="F:glycosyltransferase activity"/>
    <property type="evidence" value="ECO:0007669"/>
    <property type="project" value="InterPro"/>
</dbReference>
<dbReference type="STRING" id="1423731.FC81_GL001958"/>
<dbReference type="SUPFAM" id="SSF53756">
    <property type="entry name" value="UDP-Glycosyltransferase/glycogen phosphorylase"/>
    <property type="match status" value="1"/>
</dbReference>
<evidence type="ECO:0000313" key="2">
    <source>
        <dbReference type="EMBL" id="KRL00601.1"/>
    </source>
</evidence>
<proteinExistence type="predicted"/>
<keyword evidence="3" id="KW-1185">Reference proteome</keyword>
<dbReference type="Gene3D" id="3.40.50.2000">
    <property type="entry name" value="Glycogen Phosphorylase B"/>
    <property type="match status" value="1"/>
</dbReference>
<dbReference type="Pfam" id="PF00534">
    <property type="entry name" value="Glycos_transf_1"/>
    <property type="match status" value="1"/>
</dbReference>
<gene>
    <name evidence="2" type="ORF">FC81_GL001958</name>
</gene>
<reference evidence="2 3" key="1">
    <citation type="journal article" date="2015" name="Genome Announc.">
        <title>Expanding the biotechnology potential of lactobacilli through comparative genomics of 213 strains and associated genera.</title>
        <authorList>
            <person name="Sun Z."/>
            <person name="Harris H.M."/>
            <person name="McCann A."/>
            <person name="Guo C."/>
            <person name="Argimon S."/>
            <person name="Zhang W."/>
            <person name="Yang X."/>
            <person name="Jeffery I.B."/>
            <person name="Cooney J.C."/>
            <person name="Kagawa T.F."/>
            <person name="Liu W."/>
            <person name="Song Y."/>
            <person name="Salvetti E."/>
            <person name="Wrobel A."/>
            <person name="Rasinkangas P."/>
            <person name="Parkhill J."/>
            <person name="Rea M.C."/>
            <person name="O'Sullivan O."/>
            <person name="Ritari J."/>
            <person name="Douillard F.P."/>
            <person name="Paul Ross R."/>
            <person name="Yang R."/>
            <person name="Briner A.E."/>
            <person name="Felis G.E."/>
            <person name="de Vos W.M."/>
            <person name="Barrangou R."/>
            <person name="Klaenhammer T.R."/>
            <person name="Caufield P.W."/>
            <person name="Cui Y."/>
            <person name="Zhang H."/>
            <person name="O'Toole P.W."/>
        </authorList>
    </citation>
    <scope>NUCLEOTIDE SEQUENCE [LARGE SCALE GENOMIC DNA]</scope>
    <source>
        <strain evidence="2 3">DSM 19910</strain>
    </source>
</reference>
<dbReference type="InterPro" id="IPR001296">
    <property type="entry name" value="Glyco_trans_1"/>
</dbReference>
<dbReference type="Proteomes" id="UP000051621">
    <property type="component" value="Unassembled WGS sequence"/>
</dbReference>
<organism evidence="2 3">
    <name type="scientific">Liquorilactobacillus capillatus DSM 19910</name>
    <dbReference type="NCBI Taxonomy" id="1423731"/>
    <lineage>
        <taxon>Bacteria</taxon>
        <taxon>Bacillati</taxon>
        <taxon>Bacillota</taxon>
        <taxon>Bacilli</taxon>
        <taxon>Lactobacillales</taxon>
        <taxon>Lactobacillaceae</taxon>
        <taxon>Liquorilactobacillus</taxon>
    </lineage>
</organism>
<dbReference type="EMBL" id="AZEF01000041">
    <property type="protein sequence ID" value="KRL00601.1"/>
    <property type="molecule type" value="Genomic_DNA"/>
</dbReference>
<comment type="caution">
    <text evidence="2">The sequence shown here is derived from an EMBL/GenBank/DDBJ whole genome shotgun (WGS) entry which is preliminary data.</text>
</comment>
<dbReference type="OrthoDB" id="9811865at2"/>
<name>A0A0R1LYX3_9LACO</name>
<feature type="domain" description="Glycosyl transferase family 1" evidence="1">
    <location>
        <begin position="166"/>
        <end position="275"/>
    </location>
</feature>
<sequence>MVKINIVGYNIFAQGGTTRSNLNLMTEFSKHHYSTTYYNYVDFDILDLRRLHKEEQVTKNVQIKKVAELYQLTEKKAVEKEYFFITREDLFPLAAVIRKYNLKALIIGEVHTPLQLLKKDFANIKLDYFTCLRVATPSIKKTFAQKYHFDRIYVQTVSLAHLKLTSFKNINRNKTSNLVVYARFDEKAKDISYAISLVTYLIKKLKRNDIKLYIKGYGPDEQCYRQMIRQAHLGSSIFINKGLPDDYIALSTAHVETLGYTIAESVAQGHRVIAYVGDDQVVYENFKKFPLVSWLSKKDISTDAAKIIAAVTENIQEEELMTSIKLLNEMKSAYTEKMLQKTAIFSGEGMVSVGGLENVEKKTKERLEKTLGVAYAPWYLKVYRHLRRLPILNNLLQASKFSEWLRTISKRH</sequence>
<protein>
    <recommendedName>
        <fullName evidence="1">Glycosyl transferase family 1 domain-containing protein</fullName>
    </recommendedName>
</protein>